<dbReference type="CDD" id="cd15561">
    <property type="entry name" value="PHD1_PHF14"/>
    <property type="match status" value="1"/>
</dbReference>
<proteinExistence type="predicted"/>
<dbReference type="PROSITE" id="PS01359">
    <property type="entry name" value="ZF_PHD_1"/>
    <property type="match status" value="2"/>
</dbReference>
<dbReference type="PROSITE" id="PS50016">
    <property type="entry name" value="ZF_PHD_2"/>
    <property type="match status" value="3"/>
</dbReference>
<dbReference type="GeneID" id="20248907"/>
<dbReference type="STRING" id="225164.V3ZRT1"/>
<dbReference type="InterPro" id="IPR034732">
    <property type="entry name" value="EPHD"/>
</dbReference>
<dbReference type="CDD" id="cd15562">
    <property type="entry name" value="PHD2_PHF14"/>
    <property type="match status" value="1"/>
</dbReference>
<dbReference type="Proteomes" id="UP000030746">
    <property type="component" value="Unassembled WGS sequence"/>
</dbReference>
<keyword evidence="5" id="KW-0175">Coiled coil</keyword>
<evidence type="ECO:0000256" key="4">
    <source>
        <dbReference type="PROSITE-ProRule" id="PRU00146"/>
    </source>
</evidence>
<evidence type="ECO:0000256" key="3">
    <source>
        <dbReference type="ARBA" id="ARBA00022833"/>
    </source>
</evidence>
<dbReference type="Pfam" id="PF13832">
    <property type="entry name" value="zf-HC5HC2H_2"/>
    <property type="match status" value="1"/>
</dbReference>
<dbReference type="RefSeq" id="XP_009054982.1">
    <property type="nucleotide sequence ID" value="XM_009056734.1"/>
</dbReference>
<feature type="domain" description="PHD-type" evidence="7">
    <location>
        <begin position="729"/>
        <end position="782"/>
    </location>
</feature>
<feature type="compositionally biased region" description="Low complexity" evidence="6">
    <location>
        <begin position="708"/>
        <end position="718"/>
    </location>
</feature>
<dbReference type="InterPro" id="IPR013083">
    <property type="entry name" value="Znf_RING/FYVE/PHD"/>
</dbReference>
<organism evidence="9 10">
    <name type="scientific">Lottia gigantea</name>
    <name type="common">Giant owl limpet</name>
    <dbReference type="NCBI Taxonomy" id="225164"/>
    <lineage>
        <taxon>Eukaryota</taxon>
        <taxon>Metazoa</taxon>
        <taxon>Spiralia</taxon>
        <taxon>Lophotrochozoa</taxon>
        <taxon>Mollusca</taxon>
        <taxon>Gastropoda</taxon>
        <taxon>Patellogastropoda</taxon>
        <taxon>Lottioidea</taxon>
        <taxon>Lottiidae</taxon>
        <taxon>Lottia</taxon>
    </lineage>
</organism>
<dbReference type="InterPro" id="IPR019786">
    <property type="entry name" value="Zinc_finger_PHD-type_CS"/>
</dbReference>
<dbReference type="GO" id="GO:0008270">
    <property type="term" value="F:zinc ion binding"/>
    <property type="evidence" value="ECO:0007669"/>
    <property type="project" value="UniProtKB-KW"/>
</dbReference>
<dbReference type="CDD" id="cd15674">
    <property type="entry name" value="ePHD_PHF14"/>
    <property type="match status" value="1"/>
</dbReference>
<dbReference type="InterPro" id="IPR011011">
    <property type="entry name" value="Znf_FYVE_PHD"/>
</dbReference>
<dbReference type="InterPro" id="IPR019787">
    <property type="entry name" value="Znf_PHD-finger"/>
</dbReference>
<evidence type="ECO:0000313" key="9">
    <source>
        <dbReference type="EMBL" id="ESO94133.1"/>
    </source>
</evidence>
<feature type="domain" description="PHD-type" evidence="7">
    <location>
        <begin position="568"/>
        <end position="622"/>
    </location>
</feature>
<dbReference type="PANTHER" id="PTHR13793">
    <property type="entry name" value="PHD FINGER PROTEINS"/>
    <property type="match status" value="1"/>
</dbReference>
<dbReference type="SMART" id="SM00249">
    <property type="entry name" value="PHD"/>
    <property type="match status" value="4"/>
</dbReference>
<feature type="region of interest" description="Disordered" evidence="6">
    <location>
        <begin position="22"/>
        <end position="120"/>
    </location>
</feature>
<dbReference type="Pfam" id="PF00628">
    <property type="entry name" value="PHD"/>
    <property type="match status" value="3"/>
</dbReference>
<keyword evidence="2 4" id="KW-0863">Zinc-finger</keyword>
<evidence type="ECO:0000256" key="6">
    <source>
        <dbReference type="SAM" id="MobiDB-lite"/>
    </source>
</evidence>
<accession>V3ZRT1</accession>
<reference evidence="9 10" key="1">
    <citation type="journal article" date="2013" name="Nature">
        <title>Insights into bilaterian evolution from three spiralian genomes.</title>
        <authorList>
            <person name="Simakov O."/>
            <person name="Marletaz F."/>
            <person name="Cho S.J."/>
            <person name="Edsinger-Gonzales E."/>
            <person name="Havlak P."/>
            <person name="Hellsten U."/>
            <person name="Kuo D.H."/>
            <person name="Larsson T."/>
            <person name="Lv J."/>
            <person name="Arendt D."/>
            <person name="Savage R."/>
            <person name="Osoegawa K."/>
            <person name="de Jong P."/>
            <person name="Grimwood J."/>
            <person name="Chapman J.A."/>
            <person name="Shapiro H."/>
            <person name="Aerts A."/>
            <person name="Otillar R.P."/>
            <person name="Terry A.Y."/>
            <person name="Boore J.L."/>
            <person name="Grigoriev I.V."/>
            <person name="Lindberg D.R."/>
            <person name="Seaver E.C."/>
            <person name="Weisblat D.A."/>
            <person name="Putnam N.H."/>
            <person name="Rokhsar D.S."/>
        </authorList>
    </citation>
    <scope>NUCLEOTIDE SEQUENCE [LARGE SCALE GENOMIC DNA]</scope>
</reference>
<dbReference type="EMBL" id="KB201847">
    <property type="protein sequence ID" value="ESO94133.1"/>
    <property type="molecule type" value="Genomic_DNA"/>
</dbReference>
<dbReference type="KEGG" id="lgi:LOTGIDRAFT_232407"/>
<feature type="domain" description="PHD-type" evidence="7">
    <location>
        <begin position="168"/>
        <end position="228"/>
    </location>
</feature>
<dbReference type="AlphaFoldDB" id="V3ZRT1"/>
<dbReference type="PROSITE" id="PS51805">
    <property type="entry name" value="EPHD"/>
    <property type="match status" value="1"/>
</dbReference>
<dbReference type="PANTHER" id="PTHR13793:SF150">
    <property type="entry name" value="PHD FINGER PROTEIN 14"/>
    <property type="match status" value="1"/>
</dbReference>
<feature type="compositionally biased region" description="Acidic residues" evidence="6">
    <location>
        <begin position="810"/>
        <end position="821"/>
    </location>
</feature>
<dbReference type="OMA" id="RIKVIVC"/>
<protein>
    <recommendedName>
        <fullName evidence="11">PHD finger protein 14</fullName>
    </recommendedName>
</protein>
<dbReference type="InterPro" id="IPR050701">
    <property type="entry name" value="Histone_Mod_Regulator"/>
</dbReference>
<feature type="region of interest" description="Disordered" evidence="6">
    <location>
        <begin position="439"/>
        <end position="459"/>
    </location>
</feature>
<keyword evidence="1" id="KW-0479">Metal-binding</keyword>
<evidence type="ECO:0008006" key="11">
    <source>
        <dbReference type="Google" id="ProtNLM"/>
    </source>
</evidence>
<dbReference type="GO" id="GO:0006357">
    <property type="term" value="P:regulation of transcription by RNA polymerase II"/>
    <property type="evidence" value="ECO:0007669"/>
    <property type="project" value="TreeGrafter"/>
</dbReference>
<sequence>MENLYMDDVDPSVSFLFKTMLERDPKKRRVKPVQKHMIQVDFGGGEDSDEDSDFDMKKHKANSDGEDSDDKVHEPSDEGDVNNDDEESDDDDDDDDDNDNSESDSDESQPGKPGLDILNMDLDSADDEDYVPNQKKKKLLPSSVTKEITESLEAPTPPPVIDNQDIKIVICCVCLTDVTGADDEIVECDNCGVPVHEGCYGISDNQSAASTESSASTEPWFCDACKAGVKPSCELCPNFGGIFKETDTGKWVHLVCALYTPGVAFGDVDKLSPITLFEMPYSRWGARECTLCEDVRFSRTGVCVSCDAGMCRSYFHVTCAQREGLLSEASPEEVMDIADPFYAYCKLHADKNTARAKRRNWLAIQSRVKKLREKVIEDTKEKARFERKLKRHCEKYTIARQKRPPSWVPTQKMVRFLTSSPSAVRNMLRKAELMGVITNVQTAPNQKQESRKKGSSATPALSTDFITHYLERNVRIDNMKNNLKDLVQQNSKLHEQEKILRQRYDKLLNSSTLLKDKYSDLKEEGEGLWKNLIGIGGKTIKLPDILKPKKITKSPTIRDTPKSPPAIIHQCGICKKTTDQHQLAKCDLCKLYYHLGCLDPPLTRMPKKTKLMGWQCSECVSSSSDSEKEVTVEDVDGPRRLRETIKEPLKFQFMEMYDFKKREKIKKRSKTKKKVKKTEAETSIDITPDDIPVKKSKVSPQYRPKNLASSGSSNVNSVAKKKESPKELMVECVVCSQPGRTSNTVRCDECQLCYHFTCLNPPVKKSPKIRGYGWHCEACDPTDDSDDIGLVEDEDSKLSPPPQEGSVNTSDDDVMIVEQVD</sequence>
<evidence type="ECO:0000259" key="7">
    <source>
        <dbReference type="PROSITE" id="PS50016"/>
    </source>
</evidence>
<dbReference type="CDD" id="cd15563">
    <property type="entry name" value="PHD3_PHF14"/>
    <property type="match status" value="1"/>
</dbReference>
<keyword evidence="3" id="KW-0862">Zinc</keyword>
<feature type="region of interest" description="Disordered" evidence="6">
    <location>
        <begin position="785"/>
        <end position="821"/>
    </location>
</feature>
<name>V3ZRT1_LOTGI</name>
<feature type="coiled-coil region" evidence="5">
    <location>
        <begin position="476"/>
        <end position="524"/>
    </location>
</feature>
<keyword evidence="10" id="KW-1185">Reference proteome</keyword>
<evidence type="ECO:0000256" key="1">
    <source>
        <dbReference type="ARBA" id="ARBA00022723"/>
    </source>
</evidence>
<dbReference type="CTD" id="20248907"/>
<evidence type="ECO:0000259" key="8">
    <source>
        <dbReference type="PROSITE" id="PS51805"/>
    </source>
</evidence>
<dbReference type="Gene3D" id="2.30.30.1150">
    <property type="match status" value="2"/>
</dbReference>
<gene>
    <name evidence="9" type="ORF">LOTGIDRAFT_232407</name>
</gene>
<feature type="domain" description="PHD-type" evidence="8">
    <location>
        <begin position="230"/>
        <end position="349"/>
    </location>
</feature>
<feature type="region of interest" description="Disordered" evidence="6">
    <location>
        <begin position="689"/>
        <end position="722"/>
    </location>
</feature>
<evidence type="ECO:0000313" key="10">
    <source>
        <dbReference type="Proteomes" id="UP000030746"/>
    </source>
</evidence>
<dbReference type="SUPFAM" id="SSF57903">
    <property type="entry name" value="FYVE/PHD zinc finger"/>
    <property type="match status" value="3"/>
</dbReference>
<dbReference type="Gene3D" id="3.30.40.10">
    <property type="entry name" value="Zinc/RING finger domain, C3HC4 (zinc finger)"/>
    <property type="match status" value="2"/>
</dbReference>
<feature type="compositionally biased region" description="Acidic residues" evidence="6">
    <location>
        <begin position="44"/>
        <end position="53"/>
    </location>
</feature>
<dbReference type="HOGENOM" id="CLU_006506_1_0_1"/>
<evidence type="ECO:0000256" key="5">
    <source>
        <dbReference type="SAM" id="Coils"/>
    </source>
</evidence>
<evidence type="ECO:0000256" key="2">
    <source>
        <dbReference type="ARBA" id="ARBA00022771"/>
    </source>
</evidence>
<dbReference type="OrthoDB" id="6287393at2759"/>
<dbReference type="InterPro" id="IPR001965">
    <property type="entry name" value="Znf_PHD"/>
</dbReference>
<feature type="compositionally biased region" description="Acidic residues" evidence="6">
    <location>
        <begin position="785"/>
        <end position="795"/>
    </location>
</feature>
<feature type="compositionally biased region" description="Acidic residues" evidence="6">
    <location>
        <begin position="77"/>
        <end position="107"/>
    </location>
</feature>